<evidence type="ECO:0000259" key="8">
    <source>
        <dbReference type="Pfam" id="PF02687"/>
    </source>
</evidence>
<dbReference type="AlphaFoldDB" id="A0A4P7SKI1"/>
<feature type="transmembrane region" description="Helical" evidence="7">
    <location>
        <begin position="441"/>
        <end position="461"/>
    </location>
</feature>
<feature type="transmembrane region" description="Helical" evidence="7">
    <location>
        <begin position="473"/>
        <end position="493"/>
    </location>
</feature>
<feature type="transmembrane region" description="Helical" evidence="7">
    <location>
        <begin position="966"/>
        <end position="991"/>
    </location>
</feature>
<evidence type="ECO:0000313" key="9">
    <source>
        <dbReference type="EMBL" id="QCB94371.1"/>
    </source>
</evidence>
<dbReference type="PANTHER" id="PTHR30489:SF0">
    <property type="entry name" value="LIPOPROTEIN-RELEASING SYSTEM TRANSMEMBRANE PROTEIN LOLE"/>
    <property type="match status" value="1"/>
</dbReference>
<evidence type="ECO:0000256" key="5">
    <source>
        <dbReference type="ARBA" id="ARBA00022989"/>
    </source>
</evidence>
<dbReference type="KEGG" id="celz:E5225_13210"/>
<feature type="transmembrane region" description="Helical" evidence="7">
    <location>
        <begin position="401"/>
        <end position="420"/>
    </location>
</feature>
<keyword evidence="6 7" id="KW-0472">Membrane</keyword>
<accession>A0A4P7SKI1</accession>
<dbReference type="Pfam" id="PF02687">
    <property type="entry name" value="FtsX"/>
    <property type="match status" value="1"/>
</dbReference>
<dbReference type="EMBL" id="CP039291">
    <property type="protein sequence ID" value="QCB94371.1"/>
    <property type="molecule type" value="Genomic_DNA"/>
</dbReference>
<comment type="similarity">
    <text evidence="2">Belongs to the ABC-4 integral membrane protein family. LolC/E subfamily.</text>
</comment>
<proteinExistence type="inferred from homology"/>
<dbReference type="InterPro" id="IPR003838">
    <property type="entry name" value="ABC3_permease_C"/>
</dbReference>
<organism evidence="9 10">
    <name type="scientific">Cellulomonas shaoxiangyii</name>
    <dbReference type="NCBI Taxonomy" id="2566013"/>
    <lineage>
        <taxon>Bacteria</taxon>
        <taxon>Bacillati</taxon>
        <taxon>Actinomycetota</taxon>
        <taxon>Actinomycetes</taxon>
        <taxon>Micrococcales</taxon>
        <taxon>Cellulomonadaceae</taxon>
        <taxon>Cellulomonas</taxon>
    </lineage>
</organism>
<gene>
    <name evidence="9" type="ORF">E5225_13210</name>
</gene>
<feature type="transmembrane region" description="Helical" evidence="7">
    <location>
        <begin position="1011"/>
        <end position="1044"/>
    </location>
</feature>
<evidence type="ECO:0000256" key="6">
    <source>
        <dbReference type="ARBA" id="ARBA00023136"/>
    </source>
</evidence>
<dbReference type="PANTHER" id="PTHR30489">
    <property type="entry name" value="LIPOPROTEIN-RELEASING SYSTEM TRANSMEMBRANE PROTEIN LOLE"/>
    <property type="match status" value="1"/>
</dbReference>
<dbReference type="Proteomes" id="UP000296469">
    <property type="component" value="Chromosome"/>
</dbReference>
<dbReference type="GO" id="GO:0098797">
    <property type="term" value="C:plasma membrane protein complex"/>
    <property type="evidence" value="ECO:0007669"/>
    <property type="project" value="TreeGrafter"/>
</dbReference>
<feature type="transmembrane region" description="Helical" evidence="7">
    <location>
        <begin position="307"/>
        <end position="331"/>
    </location>
</feature>
<dbReference type="GO" id="GO:0044874">
    <property type="term" value="P:lipoprotein localization to outer membrane"/>
    <property type="evidence" value="ECO:0007669"/>
    <property type="project" value="TreeGrafter"/>
</dbReference>
<feature type="transmembrane region" description="Helical" evidence="7">
    <location>
        <begin position="352"/>
        <end position="381"/>
    </location>
</feature>
<feature type="transmembrane region" description="Helical" evidence="7">
    <location>
        <begin position="1064"/>
        <end position="1090"/>
    </location>
</feature>
<evidence type="ECO:0000256" key="2">
    <source>
        <dbReference type="ARBA" id="ARBA00005236"/>
    </source>
</evidence>
<sequence>MGWRLRVLTGRLRDQAAVVATVTLVALVATTLLGTFALLLDGASHDALDEALHRADEEDVRIDAVVRVNGGDVGSVLATAHDTLGRVLGALDADEQVWLTGGLHWLPGLAREDRMAPLAYAADYPAAPEHVELVAGAWPDRARDDAGRLLVAVPAVAAEEYGWAVGTEIAAGAGPREGPDTWVVAGVHALVGPPGTWDRDRLGGRMHDPRHPVPGGGGVVTTDGWGPMLVAPGALTATGAVETVQTTVVPRLSGAPRGAVAALRAAVDDAQLAMTSALDATPANARVSTVVHRTIDATWRELAVTRVAVVVVGLLLGVLAATVMLLAAGLLGERRATESLLLVSRGAAARQLRSLAALEAAALAAGTTLVAPWLALGTYGWLVSRGLLGPAGFRVPAVPPLAAVATCAVVAAVLAVAVVLPQWRTAASTRAGRARLARAGADLALVVVAAVALWQLLSYGGPLPGGVPRVDPVLAVAPALVAVGGAVLALRLVRPVGAAADALARRSRSLVGPVAAWQVARRPATASGAVLVLAVAVGCATFAQSFQATWRTSQVEQVDLAVAADVRVDDLGGDGVASARTVDDVLAAHPGAVAVPVLDRTAMIGAAVSAGDDVTASGRDAHLVAVDTTRPELLRGRTDVPWADVLADLAPPPPPAEDDPSLTAPVPLPGDPRWIVLDVTPTATLPATGQVFLSFALRDARGVHAWTHATLPALDAPLEVAMGVPALALPVELVGVTARVVVEEPAAPPGGGYSEDEVHLALTSVRAVDRAQDADWLDAGTVPSTPVAIGAVRWGGTATTALDDAPLRLRPQAPDATTIGGRVDLTGTWSDAGGTLAATAWEPARGVPAVLARPLADELALGTGDAVVLRVGETRVRALVARVVPHLPGTPRGTDVLVDSGSLARALADAGSISQQVDGWWVAAPRVGDARAVGADLVAAAAGEVTVRADAAAAATRGPLRVAVPVALVLVTLASGVLVLVGMGASAGVALRGRRLELARLQALGADRRALVRALVLENALLVGLGAAAGLAVGALLGHVVGPVLTTSPEGRRPLPPPRVVWDWLAQGGLVSALAVGACVTVAVVGTLLVRRTTGALLRLGDDR</sequence>
<feature type="domain" description="ABC3 transporter permease C-terminal" evidence="8">
    <location>
        <begin position="973"/>
        <end position="1079"/>
    </location>
</feature>
<keyword evidence="5 7" id="KW-1133">Transmembrane helix</keyword>
<evidence type="ECO:0000256" key="4">
    <source>
        <dbReference type="ARBA" id="ARBA00022692"/>
    </source>
</evidence>
<evidence type="ECO:0000256" key="1">
    <source>
        <dbReference type="ARBA" id="ARBA00004651"/>
    </source>
</evidence>
<evidence type="ECO:0000313" key="10">
    <source>
        <dbReference type="Proteomes" id="UP000296469"/>
    </source>
</evidence>
<dbReference type="OrthoDB" id="5101691at2"/>
<feature type="transmembrane region" description="Helical" evidence="7">
    <location>
        <begin position="524"/>
        <end position="543"/>
    </location>
</feature>
<feature type="transmembrane region" description="Helical" evidence="7">
    <location>
        <begin position="16"/>
        <end position="40"/>
    </location>
</feature>
<protein>
    <submittedName>
        <fullName evidence="9">FtsX-like permease family protein</fullName>
    </submittedName>
</protein>
<dbReference type="InterPro" id="IPR051447">
    <property type="entry name" value="Lipoprotein-release_system"/>
</dbReference>
<evidence type="ECO:0000256" key="3">
    <source>
        <dbReference type="ARBA" id="ARBA00022475"/>
    </source>
</evidence>
<name>A0A4P7SKI1_9CELL</name>
<keyword evidence="4 7" id="KW-0812">Transmembrane</keyword>
<dbReference type="RefSeq" id="WP_135973217.1">
    <property type="nucleotide sequence ID" value="NZ_CP039291.1"/>
</dbReference>
<keyword evidence="10" id="KW-1185">Reference proteome</keyword>
<keyword evidence="3" id="KW-1003">Cell membrane</keyword>
<reference evidence="9 10" key="1">
    <citation type="submission" date="2019-04" db="EMBL/GenBank/DDBJ databases">
        <title>Isolation and identification of Cellulomonas shaoxiangyii sp. Nov. isolated from feces of the Tibetan antelopes (Pantholops hodgsonii) in the Qinghai-Tibet plateau of China.</title>
        <authorList>
            <person name="Tian Z."/>
        </authorList>
    </citation>
    <scope>NUCLEOTIDE SEQUENCE [LARGE SCALE GENOMIC DNA]</scope>
    <source>
        <strain evidence="9 10">Z28</strain>
    </source>
</reference>
<evidence type="ECO:0000256" key="7">
    <source>
        <dbReference type="SAM" id="Phobius"/>
    </source>
</evidence>
<comment type="subcellular location">
    <subcellularLocation>
        <location evidence="1">Cell membrane</location>
        <topology evidence="1">Multi-pass membrane protein</topology>
    </subcellularLocation>
</comment>